<keyword evidence="3" id="KW-0804">Transcription</keyword>
<evidence type="ECO:0000256" key="1">
    <source>
        <dbReference type="ARBA" id="ARBA00022723"/>
    </source>
</evidence>
<keyword evidence="1" id="KW-0479">Metal-binding</keyword>
<dbReference type="PANTHER" id="PTHR47424">
    <property type="entry name" value="REGULATORY PROTEIN GAL4"/>
    <property type="match status" value="1"/>
</dbReference>
<dbReference type="Proteomes" id="UP000775872">
    <property type="component" value="Unassembled WGS sequence"/>
</dbReference>
<dbReference type="PROSITE" id="PS00463">
    <property type="entry name" value="ZN2_CY6_FUNGAL_1"/>
    <property type="match status" value="1"/>
</dbReference>
<accession>A0A9N9YPV7</accession>
<feature type="region of interest" description="Disordered" evidence="5">
    <location>
        <begin position="113"/>
        <end position="135"/>
    </location>
</feature>
<reference evidence="8" key="1">
    <citation type="submission" date="2019-06" db="EMBL/GenBank/DDBJ databases">
        <authorList>
            <person name="Broberg M."/>
        </authorList>
    </citation>
    <scope>NUCLEOTIDE SEQUENCE [LARGE SCALE GENOMIC DNA]</scope>
</reference>
<dbReference type="GO" id="GO:0000981">
    <property type="term" value="F:DNA-binding transcription factor activity, RNA polymerase II-specific"/>
    <property type="evidence" value="ECO:0007669"/>
    <property type="project" value="InterPro"/>
</dbReference>
<evidence type="ECO:0000256" key="4">
    <source>
        <dbReference type="ARBA" id="ARBA00023242"/>
    </source>
</evidence>
<comment type="caution">
    <text evidence="7">The sequence shown here is derived from an EMBL/GenBank/DDBJ whole genome shotgun (WGS) entry which is preliminary data.</text>
</comment>
<keyword evidence="4" id="KW-0539">Nucleus</keyword>
<dbReference type="PROSITE" id="PS50048">
    <property type="entry name" value="ZN2_CY6_FUNGAL_2"/>
    <property type="match status" value="1"/>
</dbReference>
<keyword evidence="2" id="KW-0805">Transcription regulation</keyword>
<dbReference type="SMART" id="SM00906">
    <property type="entry name" value="Fungal_trans"/>
    <property type="match status" value="1"/>
</dbReference>
<dbReference type="Gene3D" id="4.10.240.10">
    <property type="entry name" value="Zn(2)-C6 fungal-type DNA-binding domain"/>
    <property type="match status" value="1"/>
</dbReference>
<evidence type="ECO:0000313" key="8">
    <source>
        <dbReference type="Proteomes" id="UP000775872"/>
    </source>
</evidence>
<dbReference type="InterPro" id="IPR007219">
    <property type="entry name" value="XnlR_reg_dom"/>
</dbReference>
<dbReference type="SMART" id="SM00066">
    <property type="entry name" value="GAL4"/>
    <property type="match status" value="1"/>
</dbReference>
<dbReference type="InterPro" id="IPR051127">
    <property type="entry name" value="Fungal_SecMet_Regulators"/>
</dbReference>
<feature type="domain" description="Zn(2)-C6 fungal-type" evidence="6">
    <location>
        <begin position="9"/>
        <end position="40"/>
    </location>
</feature>
<name>A0A9N9YPV7_9HYPO</name>
<dbReference type="GO" id="GO:0005634">
    <property type="term" value="C:nucleus"/>
    <property type="evidence" value="ECO:0007669"/>
    <property type="project" value="TreeGrafter"/>
</dbReference>
<dbReference type="GO" id="GO:0008270">
    <property type="term" value="F:zinc ion binding"/>
    <property type="evidence" value="ECO:0007669"/>
    <property type="project" value="InterPro"/>
</dbReference>
<dbReference type="CDD" id="cd12148">
    <property type="entry name" value="fungal_TF_MHR"/>
    <property type="match status" value="1"/>
</dbReference>
<reference evidence="7 8" key="2">
    <citation type="submission" date="2021-10" db="EMBL/GenBank/DDBJ databases">
        <authorList>
            <person name="Piombo E."/>
        </authorList>
    </citation>
    <scope>NUCLEOTIDE SEQUENCE [LARGE SCALE GENOMIC DNA]</scope>
</reference>
<evidence type="ECO:0000256" key="3">
    <source>
        <dbReference type="ARBA" id="ARBA00023163"/>
    </source>
</evidence>
<protein>
    <recommendedName>
        <fullName evidence="6">Zn(2)-C6 fungal-type domain-containing protein</fullName>
    </recommendedName>
</protein>
<dbReference type="AlphaFoldDB" id="A0A9N9YPV7"/>
<dbReference type="GO" id="GO:0000978">
    <property type="term" value="F:RNA polymerase II cis-regulatory region sequence-specific DNA binding"/>
    <property type="evidence" value="ECO:0007669"/>
    <property type="project" value="TreeGrafter"/>
</dbReference>
<evidence type="ECO:0000313" key="7">
    <source>
        <dbReference type="EMBL" id="CAH0037953.1"/>
    </source>
</evidence>
<proteinExistence type="predicted"/>
<gene>
    <name evidence="7" type="ORF">CSOL1703_00003106</name>
</gene>
<keyword evidence="8" id="KW-1185">Reference proteome</keyword>
<dbReference type="Pfam" id="PF00172">
    <property type="entry name" value="Zn_clus"/>
    <property type="match status" value="1"/>
</dbReference>
<dbReference type="Pfam" id="PF04082">
    <property type="entry name" value="Fungal_trans"/>
    <property type="match status" value="1"/>
</dbReference>
<dbReference type="GO" id="GO:0000435">
    <property type="term" value="P:positive regulation of transcription from RNA polymerase II promoter by galactose"/>
    <property type="evidence" value="ECO:0007669"/>
    <property type="project" value="TreeGrafter"/>
</dbReference>
<dbReference type="EMBL" id="CABFOC020000002">
    <property type="protein sequence ID" value="CAH0037953.1"/>
    <property type="molecule type" value="Genomic_DNA"/>
</dbReference>
<dbReference type="InterPro" id="IPR036864">
    <property type="entry name" value="Zn2-C6_fun-type_DNA-bd_sf"/>
</dbReference>
<evidence type="ECO:0000256" key="5">
    <source>
        <dbReference type="SAM" id="MobiDB-lite"/>
    </source>
</evidence>
<evidence type="ECO:0000256" key="2">
    <source>
        <dbReference type="ARBA" id="ARBA00023015"/>
    </source>
</evidence>
<dbReference type="InterPro" id="IPR001138">
    <property type="entry name" value="Zn2Cys6_DnaBD"/>
</dbReference>
<organism evidence="7 8">
    <name type="scientific">Clonostachys solani</name>
    <dbReference type="NCBI Taxonomy" id="160281"/>
    <lineage>
        <taxon>Eukaryota</taxon>
        <taxon>Fungi</taxon>
        <taxon>Dikarya</taxon>
        <taxon>Ascomycota</taxon>
        <taxon>Pezizomycotina</taxon>
        <taxon>Sordariomycetes</taxon>
        <taxon>Hypocreomycetidae</taxon>
        <taxon>Hypocreales</taxon>
        <taxon>Bionectriaceae</taxon>
        <taxon>Clonostachys</taxon>
    </lineage>
</organism>
<evidence type="ECO:0000259" key="6">
    <source>
        <dbReference type="PROSITE" id="PS50048"/>
    </source>
</evidence>
<dbReference type="PANTHER" id="PTHR47424:SF4">
    <property type="entry name" value="ZN(II)2CYS6 TRANSCRIPTION FACTOR (EUROFUNG)"/>
    <property type="match status" value="1"/>
</dbReference>
<dbReference type="OrthoDB" id="424974at2759"/>
<dbReference type="CDD" id="cd00067">
    <property type="entry name" value="GAL4"/>
    <property type="match status" value="1"/>
</dbReference>
<dbReference type="GO" id="GO:0006351">
    <property type="term" value="P:DNA-templated transcription"/>
    <property type="evidence" value="ECO:0007669"/>
    <property type="project" value="InterPro"/>
</dbReference>
<sequence length="646" mass="72995">MPRARISAACSNCRQKKIKCDGNQPYCGSCLRRKEPRCVYNRGQPSRSKARALLPRPEVSHQENTTLGRANLSNLAKNEEFFGGSSASSFTSQINSAIDARLGRAQPMAPGFNSVWPSRGKGTQPPQDDPDENPLDYTLPRREFADDLLENYYGLVWVIVPMHDWVLFQAAYRYVWLGQPLPIPERIFYCMLNLTFALGSQFSGMIQPRKRRETGRAFWKRAHELFDPRLHDSASVEGVQCLILMGLYLQTTSESHQCWMTVGSAIRMAQSLGLHLHPSPRTSTTRRDGEMARRVWFGCVYMDRSLSMTFGRPSMIADWQCNMKFLPSMIDDDLLDSQVEPSAIRPDGKTTAVAFFIKTLELYKIVNDCLLELYMNSPDKSTKTSHTIVSVLQLDDRLVQWSRSVPDRLRYVPTSSSDAFIFQRQRIVLRARYLYARIVILRPILSEFCLKQARPKWNTVSDSSLNECLVDRCSTLCFEAAHEIIDMIYSHLDRETVTGPVPAWWLAVLFVYTAATVLLAERIMPSDSDTQICTPWPANSSWHRAIEILKAYAKVGESAERCIAALEILLEKIQGQCQIIVRLTQKEASNPDSSIAAPEVSSQSEATQFGDTGPFSSSLVDLEGIDFNVDDMFWLNCSVADILVGT</sequence>
<dbReference type="SUPFAM" id="SSF57701">
    <property type="entry name" value="Zn2/Cys6 DNA-binding domain"/>
    <property type="match status" value="1"/>
</dbReference>